<evidence type="ECO:0000256" key="6">
    <source>
        <dbReference type="ARBA" id="ARBA00022679"/>
    </source>
</evidence>
<dbReference type="InterPro" id="IPR029063">
    <property type="entry name" value="SAM-dependent_MTases_sf"/>
</dbReference>
<dbReference type="OrthoDB" id="73890at2759"/>
<evidence type="ECO:0000313" key="9">
    <source>
        <dbReference type="EMBL" id="EGR34210.1"/>
    </source>
</evidence>
<dbReference type="SUPFAM" id="SSF53335">
    <property type="entry name" value="S-adenosyl-L-methionine-dependent methyltransferases"/>
    <property type="match status" value="1"/>
</dbReference>
<protein>
    <recommendedName>
        <fullName evidence="3">protein-L-isoaspartate(D-aspartate) O-methyltransferase</fullName>
        <ecNumber evidence="3">2.1.1.77</ecNumber>
    </recommendedName>
</protein>
<gene>
    <name evidence="9" type="ORF">IMG5_020740</name>
</gene>
<dbReference type="STRING" id="857967.G0QKQ6"/>
<sequence>MYIQRYEDIAQNIGFNTTISAPHMHAFTLELIKGYTKTAVKALDIGVGSGWITVALSELMENKDSIVYGIDHLQGVLNIAKKNIIKSHKDKLEKGKIVLCLGDGRHGLEDFAPFDIIHLGAAATMKAVNRFIHQLAHGGVLVGPIIVGRESFNQEFIQFREEDEQEYFENENDHITVEQQNINLGESEEQSDEEYEESEDNLYDLLDGNSVQISLLQRHNYNNRNNNNNGNVNSNIDNNNNNGEQQQQREQLQNDLNNNDVQDQSNGSIREEEIQQQ</sequence>
<dbReference type="InParanoid" id="G0QKQ6"/>
<keyword evidence="7" id="KW-0949">S-adenosyl-L-methionine</keyword>
<evidence type="ECO:0000256" key="2">
    <source>
        <dbReference type="ARBA" id="ARBA00005369"/>
    </source>
</evidence>
<dbReference type="EC" id="2.1.1.77" evidence="3"/>
<dbReference type="GeneID" id="14910404"/>
<dbReference type="GO" id="GO:0016757">
    <property type="term" value="F:glycosyltransferase activity"/>
    <property type="evidence" value="ECO:0007669"/>
    <property type="project" value="UniProtKB-KW"/>
</dbReference>
<evidence type="ECO:0000313" key="10">
    <source>
        <dbReference type="Proteomes" id="UP000008983"/>
    </source>
</evidence>
<keyword evidence="5 9" id="KW-0489">Methyltransferase</keyword>
<keyword evidence="10" id="KW-1185">Reference proteome</keyword>
<evidence type="ECO:0000256" key="1">
    <source>
        <dbReference type="ARBA" id="ARBA00004496"/>
    </source>
</evidence>
<feature type="compositionally biased region" description="Low complexity" evidence="8">
    <location>
        <begin position="222"/>
        <end position="266"/>
    </location>
</feature>
<dbReference type="RefSeq" id="XP_004039514.1">
    <property type="nucleotide sequence ID" value="XM_004039466.1"/>
</dbReference>
<dbReference type="AlphaFoldDB" id="G0QKQ6"/>
<evidence type="ECO:0000256" key="3">
    <source>
        <dbReference type="ARBA" id="ARBA00011890"/>
    </source>
</evidence>
<dbReference type="CDD" id="cd02440">
    <property type="entry name" value="AdoMet_MTases"/>
    <property type="match status" value="1"/>
</dbReference>
<feature type="region of interest" description="Disordered" evidence="8">
    <location>
        <begin position="221"/>
        <end position="277"/>
    </location>
</feature>
<accession>G0QKQ6</accession>
<keyword evidence="9" id="KW-0328">Glycosyltransferase</keyword>
<keyword evidence="4" id="KW-0963">Cytoplasm</keyword>
<comment type="similarity">
    <text evidence="2">Belongs to the methyltransferase superfamily. L-isoaspartyl/D-aspartyl protein methyltransferase family.</text>
</comment>
<proteinExistence type="inferred from homology"/>
<dbReference type="GO" id="GO:0032259">
    <property type="term" value="P:methylation"/>
    <property type="evidence" value="ECO:0007669"/>
    <property type="project" value="UniProtKB-KW"/>
</dbReference>
<comment type="subcellular location">
    <subcellularLocation>
        <location evidence="1">Cytoplasm</location>
    </subcellularLocation>
</comment>
<dbReference type="InterPro" id="IPR000682">
    <property type="entry name" value="PCMT"/>
</dbReference>
<dbReference type="EMBL" id="GL983181">
    <property type="protein sequence ID" value="EGR34210.1"/>
    <property type="molecule type" value="Genomic_DNA"/>
</dbReference>
<dbReference type="Proteomes" id="UP000008983">
    <property type="component" value="Unassembled WGS sequence"/>
</dbReference>
<evidence type="ECO:0000256" key="8">
    <source>
        <dbReference type="SAM" id="MobiDB-lite"/>
    </source>
</evidence>
<dbReference type="Gene3D" id="3.40.50.150">
    <property type="entry name" value="Vaccinia Virus protein VP39"/>
    <property type="match status" value="1"/>
</dbReference>
<dbReference type="GO" id="GO:0005737">
    <property type="term" value="C:cytoplasm"/>
    <property type="evidence" value="ECO:0007669"/>
    <property type="project" value="UniProtKB-SubCell"/>
</dbReference>
<dbReference type="PANTHER" id="PTHR11579">
    <property type="entry name" value="PROTEIN-L-ISOASPARTATE O-METHYLTRANSFERASE"/>
    <property type="match status" value="1"/>
</dbReference>
<dbReference type="PROSITE" id="PS01279">
    <property type="entry name" value="PCMT"/>
    <property type="match status" value="1"/>
</dbReference>
<dbReference type="FunCoup" id="G0QKQ6">
    <property type="interactions" value="108"/>
</dbReference>
<dbReference type="GO" id="GO:0004719">
    <property type="term" value="F:protein-L-isoaspartate (D-aspartate) O-methyltransferase activity"/>
    <property type="evidence" value="ECO:0007669"/>
    <property type="project" value="UniProtKB-EC"/>
</dbReference>
<reference evidence="9 10" key="1">
    <citation type="submission" date="2011-07" db="EMBL/GenBank/DDBJ databases">
        <authorList>
            <person name="Coyne R."/>
            <person name="Brami D."/>
            <person name="Johnson J."/>
            <person name="Hostetler J."/>
            <person name="Hannick L."/>
            <person name="Clark T."/>
            <person name="Cassidy-Hanley D."/>
            <person name="Inman J."/>
        </authorList>
    </citation>
    <scope>NUCLEOTIDE SEQUENCE [LARGE SCALE GENOMIC DNA]</scope>
    <source>
        <strain evidence="9 10">G5</strain>
    </source>
</reference>
<keyword evidence="6 9" id="KW-0808">Transferase</keyword>
<evidence type="ECO:0000256" key="7">
    <source>
        <dbReference type="ARBA" id="ARBA00022691"/>
    </source>
</evidence>
<dbReference type="PANTHER" id="PTHR11579:SF0">
    <property type="entry name" value="PROTEIN-L-ISOASPARTATE(D-ASPARTATE) O-METHYLTRANSFERASE"/>
    <property type="match status" value="1"/>
</dbReference>
<dbReference type="Pfam" id="PF01135">
    <property type="entry name" value="PCMT"/>
    <property type="match status" value="1"/>
</dbReference>
<evidence type="ECO:0000256" key="4">
    <source>
        <dbReference type="ARBA" id="ARBA00022490"/>
    </source>
</evidence>
<dbReference type="eggNOG" id="KOG1661">
    <property type="taxonomic scope" value="Eukaryota"/>
</dbReference>
<organism evidence="9 10">
    <name type="scientific">Ichthyophthirius multifiliis</name>
    <name type="common">White spot disease agent</name>
    <name type="synonym">Ich</name>
    <dbReference type="NCBI Taxonomy" id="5932"/>
    <lineage>
        <taxon>Eukaryota</taxon>
        <taxon>Sar</taxon>
        <taxon>Alveolata</taxon>
        <taxon>Ciliophora</taxon>
        <taxon>Intramacronucleata</taxon>
        <taxon>Oligohymenophorea</taxon>
        <taxon>Hymenostomatida</taxon>
        <taxon>Ophryoglenina</taxon>
        <taxon>Ichthyophthirius</taxon>
    </lineage>
</organism>
<name>G0QKQ6_ICHMU</name>
<evidence type="ECO:0000256" key="5">
    <source>
        <dbReference type="ARBA" id="ARBA00022603"/>
    </source>
</evidence>